<dbReference type="KEGG" id="kpb:FH42_19035"/>
<name>A0AAX2APH0_KLEPN</name>
<dbReference type="Proteomes" id="UP000245817">
    <property type="component" value="Unassembled WGS sequence"/>
</dbReference>
<feature type="transmembrane region" description="Helical" evidence="1">
    <location>
        <begin position="47"/>
        <end position="68"/>
    </location>
</feature>
<dbReference type="EMBL" id="PCFF01000040">
    <property type="protein sequence ID" value="PVU60346.1"/>
    <property type="molecule type" value="Genomic_DNA"/>
</dbReference>
<keyword evidence="1" id="KW-1133">Transmembrane helix</keyword>
<evidence type="ECO:0000313" key="2">
    <source>
        <dbReference type="EMBL" id="PVU60346.1"/>
    </source>
</evidence>
<proteinExistence type="predicted"/>
<keyword evidence="1" id="KW-0812">Transmembrane</keyword>
<gene>
    <name evidence="2" type="ORF">CP554_22920</name>
</gene>
<keyword evidence="1" id="KW-0472">Membrane</keyword>
<sequence length="69" mass="8226">MMSLRFHWKLALTTISHLKINMSYHLVGLLGYGFIIYNLFVMQLIPVGAFVTLVWQLIANIYFFRYFCF</sequence>
<evidence type="ECO:0000256" key="1">
    <source>
        <dbReference type="SAM" id="Phobius"/>
    </source>
</evidence>
<protein>
    <submittedName>
        <fullName evidence="2">Uncharacterized protein</fullName>
    </submittedName>
</protein>
<organism evidence="2 3">
    <name type="scientific">Klebsiella pneumoniae</name>
    <dbReference type="NCBI Taxonomy" id="573"/>
    <lineage>
        <taxon>Bacteria</taxon>
        <taxon>Pseudomonadati</taxon>
        <taxon>Pseudomonadota</taxon>
        <taxon>Gammaproteobacteria</taxon>
        <taxon>Enterobacterales</taxon>
        <taxon>Enterobacteriaceae</taxon>
        <taxon>Klebsiella/Raoultella group</taxon>
        <taxon>Klebsiella</taxon>
        <taxon>Klebsiella pneumoniae complex</taxon>
    </lineage>
</organism>
<evidence type="ECO:0000313" key="3">
    <source>
        <dbReference type="Proteomes" id="UP000245817"/>
    </source>
</evidence>
<reference evidence="2 3" key="1">
    <citation type="submission" date="2017-09" db="EMBL/GenBank/DDBJ databases">
        <title>Molecular Epidemiology of Livestock-Associated Methicillin Resistant Staphylococcus aureus (LA-MRSA) and Extended-Spectrum Beta-Lactamase (ESBL)-Producing Enterobacteriaceae in Pigs and Exposed Workers in Cameroon and South Africa.</title>
        <authorList>
            <person name="Founou L."/>
            <person name="Founou R.C."/>
            <person name="Allam M."/>
            <person name="Ismail A."/>
            <person name="Essack S.Y."/>
        </authorList>
    </citation>
    <scope>NUCLEOTIDE SEQUENCE [LARGE SCALE GENOMIC DNA]</scope>
    <source>
        <strain evidence="2 3">HH516E4IA</strain>
    </source>
</reference>
<feature type="transmembrane region" description="Helical" evidence="1">
    <location>
        <begin position="21"/>
        <end position="41"/>
    </location>
</feature>
<accession>A0AAX2APH0</accession>
<dbReference type="AlphaFoldDB" id="A0AAX2APH0"/>
<comment type="caution">
    <text evidence="2">The sequence shown here is derived from an EMBL/GenBank/DDBJ whole genome shotgun (WGS) entry which is preliminary data.</text>
</comment>